<proteinExistence type="predicted"/>
<dbReference type="Proteomes" id="UP000712600">
    <property type="component" value="Unassembled WGS sequence"/>
</dbReference>
<comment type="caution">
    <text evidence="1">The sequence shown here is derived from an EMBL/GenBank/DDBJ whole genome shotgun (WGS) entry which is preliminary data.</text>
</comment>
<protein>
    <submittedName>
        <fullName evidence="1">Uncharacterized protein</fullName>
    </submittedName>
</protein>
<reference evidence="1" key="1">
    <citation type="submission" date="2019-12" db="EMBL/GenBank/DDBJ databases">
        <title>Genome sequencing and annotation of Brassica cretica.</title>
        <authorList>
            <person name="Studholme D.J."/>
            <person name="Sarris P."/>
        </authorList>
    </citation>
    <scope>NUCLEOTIDE SEQUENCE</scope>
    <source>
        <strain evidence="1">PFS-109/04</strain>
        <tissue evidence="1">Leaf</tissue>
    </source>
</reference>
<evidence type="ECO:0000313" key="2">
    <source>
        <dbReference type="Proteomes" id="UP000712600"/>
    </source>
</evidence>
<sequence length="119" mass="13295">MNRSEPDLKIRTCRPASKCASEALLSPEIENPFCRLLKSNLHALCSVNKRKTVNCYKILSVKHFTGPYPDSGQGPNMVSDCKPSVNEMLESALLLGTLIKEVDTSIGYIKYQSSRENFQ</sequence>
<dbReference type="EMBL" id="QGKX02001290">
    <property type="protein sequence ID" value="KAF3535897.1"/>
    <property type="molecule type" value="Genomic_DNA"/>
</dbReference>
<name>A0A8S9Q149_BRACR</name>
<accession>A0A8S9Q149</accession>
<organism evidence="1 2">
    <name type="scientific">Brassica cretica</name>
    <name type="common">Mustard</name>
    <dbReference type="NCBI Taxonomy" id="69181"/>
    <lineage>
        <taxon>Eukaryota</taxon>
        <taxon>Viridiplantae</taxon>
        <taxon>Streptophyta</taxon>
        <taxon>Embryophyta</taxon>
        <taxon>Tracheophyta</taxon>
        <taxon>Spermatophyta</taxon>
        <taxon>Magnoliopsida</taxon>
        <taxon>eudicotyledons</taxon>
        <taxon>Gunneridae</taxon>
        <taxon>Pentapetalae</taxon>
        <taxon>rosids</taxon>
        <taxon>malvids</taxon>
        <taxon>Brassicales</taxon>
        <taxon>Brassicaceae</taxon>
        <taxon>Brassiceae</taxon>
        <taxon>Brassica</taxon>
    </lineage>
</organism>
<dbReference type="AlphaFoldDB" id="A0A8S9Q149"/>
<evidence type="ECO:0000313" key="1">
    <source>
        <dbReference type="EMBL" id="KAF3535897.1"/>
    </source>
</evidence>
<gene>
    <name evidence="1" type="ORF">F2Q69_00021060</name>
</gene>